<dbReference type="RefSeq" id="WP_121153879.1">
    <property type="nucleotide sequence ID" value="NZ_CP032829.1"/>
</dbReference>
<evidence type="ECO:0000313" key="7">
    <source>
        <dbReference type="EMBL" id="AYJ87013.1"/>
    </source>
</evidence>
<dbReference type="AlphaFoldDB" id="A0A494TJ43"/>
<dbReference type="InterPro" id="IPR006143">
    <property type="entry name" value="RND_pump_MFP"/>
</dbReference>
<dbReference type="GO" id="GO:0046677">
    <property type="term" value="P:response to antibiotic"/>
    <property type="evidence" value="ECO:0007669"/>
    <property type="project" value="TreeGrafter"/>
</dbReference>
<evidence type="ECO:0000259" key="5">
    <source>
        <dbReference type="Pfam" id="PF25944"/>
    </source>
</evidence>
<dbReference type="InterPro" id="IPR058626">
    <property type="entry name" value="MdtA-like_b-barrel"/>
</dbReference>
<dbReference type="Gene3D" id="2.40.420.20">
    <property type="match status" value="1"/>
</dbReference>
<keyword evidence="8" id="KW-1185">Reference proteome</keyword>
<feature type="domain" description="Multidrug resistance protein MdtA-like barrel-sandwich hybrid" evidence="4">
    <location>
        <begin position="87"/>
        <end position="224"/>
    </location>
</feature>
<dbReference type="EMBL" id="CP032829">
    <property type="protein sequence ID" value="AYJ87013.1"/>
    <property type="molecule type" value="Genomic_DNA"/>
</dbReference>
<dbReference type="GO" id="GO:0022857">
    <property type="term" value="F:transmembrane transporter activity"/>
    <property type="evidence" value="ECO:0007669"/>
    <property type="project" value="InterPro"/>
</dbReference>
<feature type="domain" description="Multidrug resistance protein MdtA-like beta-barrel" evidence="5">
    <location>
        <begin position="237"/>
        <end position="319"/>
    </location>
</feature>
<dbReference type="InterPro" id="IPR058625">
    <property type="entry name" value="MdtA-like_BSH"/>
</dbReference>
<dbReference type="SUPFAM" id="SSF111369">
    <property type="entry name" value="HlyD-like secretion proteins"/>
    <property type="match status" value="1"/>
</dbReference>
<dbReference type="GO" id="GO:0030313">
    <property type="term" value="C:cell envelope"/>
    <property type="evidence" value="ECO:0007669"/>
    <property type="project" value="UniProtKB-SubCell"/>
</dbReference>
<dbReference type="Gene3D" id="1.10.287.470">
    <property type="entry name" value="Helix hairpin bin"/>
    <property type="match status" value="1"/>
</dbReference>
<dbReference type="Pfam" id="PF25917">
    <property type="entry name" value="BSH_RND"/>
    <property type="match status" value="1"/>
</dbReference>
<dbReference type="GO" id="GO:0005886">
    <property type="term" value="C:plasma membrane"/>
    <property type="evidence" value="ECO:0007669"/>
    <property type="project" value="TreeGrafter"/>
</dbReference>
<feature type="domain" description="Multidrug resistance protein MdtA-like C-terminal permuted SH3" evidence="6">
    <location>
        <begin position="326"/>
        <end position="385"/>
    </location>
</feature>
<dbReference type="Pfam" id="PF25876">
    <property type="entry name" value="HH_MFP_RND"/>
    <property type="match status" value="1"/>
</dbReference>
<dbReference type="Proteomes" id="UP000276254">
    <property type="component" value="Chromosome"/>
</dbReference>
<evidence type="ECO:0000313" key="8">
    <source>
        <dbReference type="Proteomes" id="UP000276254"/>
    </source>
</evidence>
<dbReference type="OrthoDB" id="9816569at2"/>
<feature type="domain" description="Multidrug resistance protein MdtA-like alpha-helical hairpin" evidence="3">
    <location>
        <begin position="128"/>
        <end position="195"/>
    </location>
</feature>
<dbReference type="Gene3D" id="2.40.30.170">
    <property type="match status" value="1"/>
</dbReference>
<evidence type="ECO:0000256" key="1">
    <source>
        <dbReference type="ARBA" id="ARBA00004196"/>
    </source>
</evidence>
<protein>
    <submittedName>
        <fullName evidence="7">Efflux RND transporter periplasmic adaptor subunit</fullName>
    </submittedName>
</protein>
<comment type="subcellular location">
    <subcellularLocation>
        <location evidence="1">Cell envelope</location>
    </subcellularLocation>
</comment>
<name>A0A494TJ43_SPHPE</name>
<comment type="similarity">
    <text evidence="2">Belongs to the membrane fusion protein (MFP) (TC 8.A.1) family.</text>
</comment>
<dbReference type="InterPro" id="IPR058624">
    <property type="entry name" value="MdtA-like_HH"/>
</dbReference>
<evidence type="ECO:0000256" key="2">
    <source>
        <dbReference type="ARBA" id="ARBA00009477"/>
    </source>
</evidence>
<dbReference type="FunFam" id="2.40.420.20:FF:000001">
    <property type="entry name" value="Efflux RND transporter periplasmic adaptor subunit"/>
    <property type="match status" value="1"/>
</dbReference>
<dbReference type="KEGG" id="spha:D3Y57_15040"/>
<dbReference type="InterPro" id="IPR058627">
    <property type="entry name" value="MdtA-like_C"/>
</dbReference>
<organism evidence="7 8">
    <name type="scientific">Sphingomonas paeninsulae</name>
    <dbReference type="NCBI Taxonomy" id="2319844"/>
    <lineage>
        <taxon>Bacteria</taxon>
        <taxon>Pseudomonadati</taxon>
        <taxon>Pseudomonadota</taxon>
        <taxon>Alphaproteobacteria</taxon>
        <taxon>Sphingomonadales</taxon>
        <taxon>Sphingomonadaceae</taxon>
        <taxon>Sphingomonas</taxon>
    </lineage>
</organism>
<dbReference type="Gene3D" id="2.40.50.100">
    <property type="match status" value="1"/>
</dbReference>
<evidence type="ECO:0000259" key="4">
    <source>
        <dbReference type="Pfam" id="PF25917"/>
    </source>
</evidence>
<dbReference type="PANTHER" id="PTHR30158:SF10">
    <property type="entry name" value="CATION EFFLUX PUMP"/>
    <property type="match status" value="1"/>
</dbReference>
<dbReference type="Pfam" id="PF25944">
    <property type="entry name" value="Beta-barrel_RND"/>
    <property type="match status" value="1"/>
</dbReference>
<dbReference type="Pfam" id="PF25967">
    <property type="entry name" value="RND-MFP_C"/>
    <property type="match status" value="1"/>
</dbReference>
<dbReference type="PANTHER" id="PTHR30158">
    <property type="entry name" value="ACRA/E-RELATED COMPONENT OF DRUG EFFLUX TRANSPORTER"/>
    <property type="match status" value="1"/>
</dbReference>
<reference evidence="7 8" key="1">
    <citation type="submission" date="2018-09" db="EMBL/GenBank/DDBJ databases">
        <title>Sphingomonas peninsula sp. nov., isolated from fildes peninsula, Antarctic soil.</title>
        <authorList>
            <person name="Yingchao G."/>
        </authorList>
    </citation>
    <scope>NUCLEOTIDE SEQUENCE [LARGE SCALE GENOMIC DNA]</scope>
    <source>
        <strain evidence="7 8">YZ-8</strain>
    </source>
</reference>
<sequence>MNMISPIQADHELVDRPVLGRFNRLSRWQRVTLVTLPIVLIGTVGAKLASAPPPVAAPQPPMITVAAPLVRQVNEWDDYVGRFAASRAVEIRPRVAGEVTGIFFHDGDIVKKGQLLFTIDARPFAAALAEARANSASAASALTLARTDLSRANRLIGDEAISAGEVDSLRAKVAAASAALAAADARVRARSLDVEFTSVRAPIGGRISDRRVDAGNQVAGGEGTGGTVLTTINALDPIYFNFDGSEALYLKNQRARQPGAEAPSVEIQLQDETEHRWKGKLDFTDNGLDQRSGTIRGRAVLSNPGYFLTPGMFGNMRLASGGTASALLIPDASVQTDQARKIVLTVDTHDQVIAKPVVLGPVVDGLRVIRSGLNANDRIVISGIQFAAPGSHVRTRVGKYTGDATVNATGAPAPTAGEATLGAR</sequence>
<dbReference type="NCBIfam" id="TIGR01730">
    <property type="entry name" value="RND_mfp"/>
    <property type="match status" value="1"/>
</dbReference>
<evidence type="ECO:0000259" key="3">
    <source>
        <dbReference type="Pfam" id="PF25876"/>
    </source>
</evidence>
<accession>A0A494TJ43</accession>
<gene>
    <name evidence="7" type="ORF">D3Y57_15040</name>
</gene>
<proteinExistence type="inferred from homology"/>
<evidence type="ECO:0000259" key="6">
    <source>
        <dbReference type="Pfam" id="PF25967"/>
    </source>
</evidence>